<dbReference type="InterPro" id="IPR009003">
    <property type="entry name" value="Peptidase_S1_PA"/>
</dbReference>
<dbReference type="Gene3D" id="2.40.10.10">
    <property type="entry name" value="Trypsin-like serine proteases"/>
    <property type="match status" value="1"/>
</dbReference>
<keyword evidence="2" id="KW-1185">Reference proteome</keyword>
<reference evidence="1" key="1">
    <citation type="submission" date="2022-03" db="EMBL/GenBank/DDBJ databases">
        <authorList>
            <person name="Tunstrom K."/>
        </authorList>
    </citation>
    <scope>NUCLEOTIDE SEQUENCE</scope>
</reference>
<evidence type="ECO:0000313" key="2">
    <source>
        <dbReference type="Proteomes" id="UP001153954"/>
    </source>
</evidence>
<name>A0AAU9ULJ9_EUPED</name>
<protein>
    <recommendedName>
        <fullName evidence="3">Peptidase S1 domain-containing protein</fullName>
    </recommendedName>
</protein>
<gene>
    <name evidence="1" type="ORF">EEDITHA_LOCUS13941</name>
</gene>
<proteinExistence type="predicted"/>
<dbReference type="EMBL" id="CAKOGL010000020">
    <property type="protein sequence ID" value="CAH2098868.1"/>
    <property type="molecule type" value="Genomic_DNA"/>
</dbReference>
<evidence type="ECO:0000313" key="1">
    <source>
        <dbReference type="EMBL" id="CAH2098868.1"/>
    </source>
</evidence>
<comment type="caution">
    <text evidence="1">The sequence shown here is derived from an EMBL/GenBank/DDBJ whole genome shotgun (WGS) entry which is preliminary data.</text>
</comment>
<dbReference type="Proteomes" id="UP001153954">
    <property type="component" value="Unassembled WGS sequence"/>
</dbReference>
<dbReference type="SUPFAM" id="SSF50494">
    <property type="entry name" value="Trypsin-like serine proteases"/>
    <property type="match status" value="1"/>
</dbReference>
<dbReference type="AlphaFoldDB" id="A0AAU9ULJ9"/>
<organism evidence="1 2">
    <name type="scientific">Euphydryas editha</name>
    <name type="common">Edith's checkerspot</name>
    <dbReference type="NCBI Taxonomy" id="104508"/>
    <lineage>
        <taxon>Eukaryota</taxon>
        <taxon>Metazoa</taxon>
        <taxon>Ecdysozoa</taxon>
        <taxon>Arthropoda</taxon>
        <taxon>Hexapoda</taxon>
        <taxon>Insecta</taxon>
        <taxon>Pterygota</taxon>
        <taxon>Neoptera</taxon>
        <taxon>Endopterygota</taxon>
        <taxon>Lepidoptera</taxon>
        <taxon>Glossata</taxon>
        <taxon>Ditrysia</taxon>
        <taxon>Papilionoidea</taxon>
        <taxon>Nymphalidae</taxon>
        <taxon>Nymphalinae</taxon>
        <taxon>Euphydryas</taxon>
    </lineage>
</organism>
<evidence type="ECO:0008006" key="3">
    <source>
        <dbReference type="Google" id="ProtNLM"/>
    </source>
</evidence>
<dbReference type="InterPro" id="IPR043504">
    <property type="entry name" value="Peptidase_S1_PA_chymotrypsin"/>
</dbReference>
<accession>A0AAU9ULJ9</accession>
<sequence>MYSSVTILFCYISINHGFQRELVLRRTNELMLTDSLFSELKNMYVNAAVVKENAYPWIARVIHSQKKLVPFMCTAICIDVKIFITAARCVTMLKIVHTSLIYQGERLTVKALVMPTKESKQLFDDIGFIIVNDEFTGQWQKIEPYNKKRPDKTFEWFKKINFEAYDHKVVGYAMKKGSDATQIWKNNYELTELNVVVSINLCPGIIAVGKINTYQVPCYHSCTLKNHIANDKRCNNYHGTLGGALINIKSKQLFGVATWAETDSRLKYQLPVGFAIPNSDSYFEDYACSIKIRNSYEVNVKAGYYQKLCDNKRKHVDFEMTNNSNMD</sequence>